<dbReference type="Pfam" id="PF00781">
    <property type="entry name" value="DAGK_cat"/>
    <property type="match status" value="1"/>
</dbReference>
<feature type="domain" description="DAGKc" evidence="3">
    <location>
        <begin position="132"/>
        <end position="261"/>
    </location>
</feature>
<reference evidence="5" key="1">
    <citation type="journal article" date="2006" name="Proc. Natl. Acad. Sci. U.S.A.">
        <title>The complete genome of Rhodococcus sp. RHA1 provides insights into a catabolic powerhouse.</title>
        <authorList>
            <person name="McLeod M.P."/>
            <person name="Warren R.L."/>
            <person name="Hsiao W.W.L."/>
            <person name="Araki N."/>
            <person name="Myhre M."/>
            <person name="Fernandes C."/>
            <person name="Miyazawa D."/>
            <person name="Wong W."/>
            <person name="Lillquist A.L."/>
            <person name="Wang D."/>
            <person name="Dosanjh M."/>
            <person name="Hara H."/>
            <person name="Petrescu A."/>
            <person name="Morin R.D."/>
            <person name="Yang G."/>
            <person name="Stott J.M."/>
            <person name="Schein J.E."/>
            <person name="Shin H."/>
            <person name="Smailus D."/>
            <person name="Siddiqui A.S."/>
            <person name="Marra M.A."/>
            <person name="Jones S.J.M."/>
            <person name="Holt R."/>
            <person name="Brinkman F.S.L."/>
            <person name="Miyauchi K."/>
            <person name="Fukuda M."/>
            <person name="Davies J.E."/>
            <person name="Mohn W.W."/>
            <person name="Eltis L.D."/>
        </authorList>
    </citation>
    <scope>NUCLEOTIDE SEQUENCE [LARGE SCALE GENOMIC DNA]</scope>
    <source>
        <strain evidence="5">RHA1</strain>
    </source>
</reference>
<feature type="region of interest" description="Disordered" evidence="1">
    <location>
        <begin position="442"/>
        <end position="464"/>
    </location>
</feature>
<evidence type="ECO:0000256" key="1">
    <source>
        <dbReference type="SAM" id="MobiDB-lite"/>
    </source>
</evidence>
<sequence>MSDNRSGSPDTATRSRRWWARAAFALAILAVAVPLVSAGLLSSLGVLVVGVGGVVVMVAALYWFLATRGVLRWISLTIAILSPIVVLVLFIRAHLLAEVVAAAILAILAVLCARAALSGRTTDTAVREVPAPPARHPVLIMNPHSGGGKVAKFDLQRKAEELGAEVVLLEGPGTVDVTELARRAVARGADLLGVAGGDGTQALVAGVAAENDLPFLVISAGTRNHFAMDLGLDRADPSRCLDALRDGVELAVDLGRINGRPFVNNASFGVYAEVVRSPAYRNDKTGTVLEMLPDLLTGHAAAPLVTRIGDVTVRNPQAVLVSNNPYGSSDLAGLNRRDRLDRGVLGAVTVSVANTRQAVGLLGRVNAHGLTQHTTGEVVVDAHTRQTPVGVDGESLLLDTPVRCTIEPGALRVRVPRDRPGVRPAKAAVDWVRLRELAWHRQSAPPPDAHTVAAKNADDPAPDS</sequence>
<keyword evidence="2" id="KW-1133">Transmembrane helix</keyword>
<dbReference type="Gene3D" id="3.40.50.10330">
    <property type="entry name" value="Probable inorganic polyphosphate/atp-NAD kinase, domain 1"/>
    <property type="match status" value="1"/>
</dbReference>
<gene>
    <name evidence="4" type="ordered locus">RHA1_ro03764</name>
</gene>
<dbReference type="SUPFAM" id="SSF111331">
    <property type="entry name" value="NAD kinase/diacylglycerol kinase-like"/>
    <property type="match status" value="1"/>
</dbReference>
<dbReference type="InterPro" id="IPR016064">
    <property type="entry name" value="NAD/diacylglycerol_kinase_sf"/>
</dbReference>
<dbReference type="GO" id="GO:0016301">
    <property type="term" value="F:kinase activity"/>
    <property type="evidence" value="ECO:0007669"/>
    <property type="project" value="UniProtKB-KW"/>
</dbReference>
<keyword evidence="2" id="KW-0472">Membrane</keyword>
<evidence type="ECO:0000259" key="3">
    <source>
        <dbReference type="PROSITE" id="PS50146"/>
    </source>
</evidence>
<dbReference type="KEGG" id="rha:RHA1_ro03764"/>
<keyword evidence="4" id="KW-0808">Transferase</keyword>
<dbReference type="OrthoDB" id="3208200at2"/>
<evidence type="ECO:0000313" key="4">
    <source>
        <dbReference type="EMBL" id="ABG95564.1"/>
    </source>
</evidence>
<organism evidence="4 5">
    <name type="scientific">Rhodococcus jostii (strain RHA1)</name>
    <dbReference type="NCBI Taxonomy" id="101510"/>
    <lineage>
        <taxon>Bacteria</taxon>
        <taxon>Bacillati</taxon>
        <taxon>Actinomycetota</taxon>
        <taxon>Actinomycetes</taxon>
        <taxon>Mycobacteriales</taxon>
        <taxon>Nocardiaceae</taxon>
        <taxon>Rhodococcus</taxon>
    </lineage>
</organism>
<keyword evidence="2" id="KW-0812">Transmembrane</keyword>
<dbReference type="HOGENOM" id="CLU_045532_4_0_11"/>
<accession>Q0SA72</accession>
<dbReference type="InterPro" id="IPR017438">
    <property type="entry name" value="ATP-NAD_kinase_N"/>
</dbReference>
<feature type="transmembrane region" description="Helical" evidence="2">
    <location>
        <begin position="18"/>
        <end position="38"/>
    </location>
</feature>
<feature type="transmembrane region" description="Helical" evidence="2">
    <location>
        <begin position="44"/>
        <end position="66"/>
    </location>
</feature>
<dbReference type="RefSeq" id="WP_011596326.1">
    <property type="nucleotide sequence ID" value="NC_008268.1"/>
</dbReference>
<proteinExistence type="predicted"/>
<dbReference type="Gene3D" id="2.60.200.40">
    <property type="match status" value="1"/>
</dbReference>
<evidence type="ECO:0000313" key="5">
    <source>
        <dbReference type="Proteomes" id="UP000008710"/>
    </source>
</evidence>
<dbReference type="PROSITE" id="PS50146">
    <property type="entry name" value="DAGK"/>
    <property type="match status" value="1"/>
</dbReference>
<evidence type="ECO:0000256" key="2">
    <source>
        <dbReference type="SAM" id="Phobius"/>
    </source>
</evidence>
<feature type="transmembrane region" description="Helical" evidence="2">
    <location>
        <begin position="73"/>
        <end position="93"/>
    </location>
</feature>
<dbReference type="InterPro" id="IPR001206">
    <property type="entry name" value="Diacylglycerol_kinase_cat_dom"/>
</dbReference>
<dbReference type="eggNOG" id="COG1597">
    <property type="taxonomic scope" value="Bacteria"/>
</dbReference>
<feature type="transmembrane region" description="Helical" evidence="2">
    <location>
        <begin position="99"/>
        <end position="117"/>
    </location>
</feature>
<dbReference type="EMBL" id="CP000431">
    <property type="protein sequence ID" value="ABG95564.1"/>
    <property type="molecule type" value="Genomic_DNA"/>
</dbReference>
<dbReference type="Proteomes" id="UP000008710">
    <property type="component" value="Chromosome"/>
</dbReference>
<name>Q0SA72_RHOJR</name>
<dbReference type="AlphaFoldDB" id="Q0SA72"/>
<dbReference type="PATRIC" id="fig|101510.16.peg.3787"/>
<keyword evidence="4" id="KW-0418">Kinase</keyword>
<protein>
    <submittedName>
        <fullName evidence="4">Possible diacylglycerol kinase, catalytic region</fullName>
    </submittedName>
</protein>